<evidence type="ECO:0000256" key="5">
    <source>
        <dbReference type="PIRNR" id="PIRNR006743"/>
    </source>
</evidence>
<feature type="domain" description="Exoribonuclease Xrn1 D2/D3" evidence="11">
    <location>
        <begin position="867"/>
        <end position="1098"/>
    </location>
</feature>
<feature type="region of interest" description="Disordered" evidence="6">
    <location>
        <begin position="95"/>
        <end position="127"/>
    </location>
</feature>
<feature type="compositionally biased region" description="Low complexity" evidence="6">
    <location>
        <begin position="1469"/>
        <end position="1479"/>
    </location>
</feature>
<dbReference type="GO" id="GO:0003723">
    <property type="term" value="F:RNA binding"/>
    <property type="evidence" value="ECO:0007669"/>
    <property type="project" value="UniProtKB-KW"/>
</dbReference>
<feature type="region of interest" description="Disordered" evidence="6">
    <location>
        <begin position="1344"/>
        <end position="1369"/>
    </location>
</feature>
<feature type="compositionally biased region" description="Basic and acidic residues" evidence="6">
    <location>
        <begin position="104"/>
        <end position="120"/>
    </location>
</feature>
<keyword evidence="5" id="KW-0963">Cytoplasm</keyword>
<dbReference type="OrthoDB" id="372487at2759"/>
<feature type="domain" description="Xrn1 N-terminal" evidence="7">
    <location>
        <begin position="1"/>
        <end position="227"/>
    </location>
</feature>
<gene>
    <name evidence="12" type="ORF">GSOID_T00004358001</name>
</gene>
<dbReference type="CDD" id="cd18673">
    <property type="entry name" value="PIN_XRN1-2-like"/>
    <property type="match status" value="1"/>
</dbReference>
<proteinExistence type="inferred from homology"/>
<evidence type="ECO:0000259" key="7">
    <source>
        <dbReference type="Pfam" id="PF03159"/>
    </source>
</evidence>
<dbReference type="InterPro" id="IPR041412">
    <property type="entry name" value="Xrn1_helical"/>
</dbReference>
<evidence type="ECO:0000256" key="4">
    <source>
        <dbReference type="ARBA" id="ARBA00038299"/>
    </source>
</evidence>
<dbReference type="InterPro" id="IPR041106">
    <property type="entry name" value="XRN1_D2_D3"/>
</dbReference>
<evidence type="ECO:0000259" key="8">
    <source>
        <dbReference type="Pfam" id="PF17846"/>
    </source>
</evidence>
<feature type="compositionally biased region" description="Basic and acidic residues" evidence="6">
    <location>
        <begin position="1417"/>
        <end position="1427"/>
    </location>
</feature>
<dbReference type="FunFam" id="3.40.50.12390:FF:000002">
    <property type="entry name" value="5'-3' exoribonuclease 1"/>
    <property type="match status" value="1"/>
</dbReference>
<dbReference type="GO" id="GO:0005634">
    <property type="term" value="C:nucleus"/>
    <property type="evidence" value="ECO:0007669"/>
    <property type="project" value="TreeGrafter"/>
</dbReference>
<dbReference type="GO" id="GO:0016075">
    <property type="term" value="P:rRNA catabolic process"/>
    <property type="evidence" value="ECO:0007669"/>
    <property type="project" value="TreeGrafter"/>
</dbReference>
<dbReference type="InterPro" id="IPR016494">
    <property type="entry name" value="5_3_exoribonuclease_1"/>
</dbReference>
<dbReference type="Gene3D" id="1.25.40.1050">
    <property type="match status" value="1"/>
</dbReference>
<feature type="compositionally biased region" description="Polar residues" evidence="6">
    <location>
        <begin position="1360"/>
        <end position="1369"/>
    </location>
</feature>
<comment type="subcellular location">
    <subcellularLocation>
        <location evidence="5">Cytoplasm</location>
    </subcellularLocation>
</comment>
<feature type="domain" description="5'-3' exoribonuclease 1 D1" evidence="10">
    <location>
        <begin position="680"/>
        <end position="854"/>
    </location>
</feature>
<dbReference type="InterPro" id="IPR040992">
    <property type="entry name" value="XRN1_D1"/>
</dbReference>
<dbReference type="Pfam" id="PF17846">
    <property type="entry name" value="XRN_M"/>
    <property type="match status" value="1"/>
</dbReference>
<dbReference type="GO" id="GO:0004534">
    <property type="term" value="F:5'-3' RNA exonuclease activity"/>
    <property type="evidence" value="ECO:0007669"/>
    <property type="project" value="TreeGrafter"/>
</dbReference>
<dbReference type="EC" id="3.1.13.-" evidence="5"/>
<evidence type="ECO:0000256" key="6">
    <source>
        <dbReference type="SAM" id="MobiDB-lite"/>
    </source>
</evidence>
<feature type="compositionally biased region" description="Polar residues" evidence="6">
    <location>
        <begin position="1394"/>
        <end position="1415"/>
    </location>
</feature>
<keyword evidence="1 5" id="KW-0540">Nuclease</keyword>
<dbReference type="Pfam" id="PF18334">
    <property type="entry name" value="XRN1_D2_D3"/>
    <property type="match status" value="1"/>
</dbReference>
<dbReference type="Gene3D" id="2.30.30.750">
    <property type="match status" value="1"/>
</dbReference>
<feature type="domain" description="Xrn1 helical" evidence="8">
    <location>
        <begin position="294"/>
        <end position="613"/>
    </location>
</feature>
<keyword evidence="13" id="KW-1185">Reference proteome</keyword>
<dbReference type="Gene3D" id="3.40.50.12390">
    <property type="match status" value="2"/>
</dbReference>
<protein>
    <recommendedName>
        <fullName evidence="5">5'-3' exoribonuclease 1</fullName>
        <ecNumber evidence="5">3.1.13.-</ecNumber>
    </recommendedName>
</protein>
<dbReference type="PIRSF" id="PIRSF006743">
    <property type="entry name" value="Exonuclease_Xnr1"/>
    <property type="match status" value="1"/>
</dbReference>
<dbReference type="Pfam" id="PF03159">
    <property type="entry name" value="XRN_N"/>
    <property type="match status" value="1"/>
</dbReference>
<reference evidence="12" key="1">
    <citation type="journal article" date="2010" name="Science">
        <title>Plasticity of animal genome architecture unmasked by rapid evolution of a pelagic tunicate.</title>
        <authorList>
            <person name="Denoeud F."/>
            <person name="Henriet S."/>
            <person name="Mungpakdee S."/>
            <person name="Aury J.M."/>
            <person name="Da Silva C."/>
            <person name="Brinkmann H."/>
            <person name="Mikhaleva J."/>
            <person name="Olsen L.C."/>
            <person name="Jubin C."/>
            <person name="Canestro C."/>
            <person name="Bouquet J.M."/>
            <person name="Danks G."/>
            <person name="Poulain J."/>
            <person name="Campsteijn C."/>
            <person name="Adamski M."/>
            <person name="Cross I."/>
            <person name="Yadetie F."/>
            <person name="Muffato M."/>
            <person name="Louis A."/>
            <person name="Butcher S."/>
            <person name="Tsagkogeorga G."/>
            <person name="Konrad A."/>
            <person name="Singh S."/>
            <person name="Jensen M.F."/>
            <person name="Cong E.H."/>
            <person name="Eikeseth-Otteraa H."/>
            <person name="Noel B."/>
            <person name="Anthouard V."/>
            <person name="Porcel B.M."/>
            <person name="Kachouri-Lafond R."/>
            <person name="Nishino A."/>
            <person name="Ugolini M."/>
            <person name="Chourrout P."/>
            <person name="Nishida H."/>
            <person name="Aasland R."/>
            <person name="Huzurbazar S."/>
            <person name="Westhof E."/>
            <person name="Delsuc F."/>
            <person name="Lehrach H."/>
            <person name="Reinhardt R."/>
            <person name="Weissenbach J."/>
            <person name="Roy S.W."/>
            <person name="Artiguenave F."/>
            <person name="Postlethwait J.H."/>
            <person name="Manak J.R."/>
            <person name="Thompson E.M."/>
            <person name="Jaillon O."/>
            <person name="Du Pasquier L."/>
            <person name="Boudinot P."/>
            <person name="Liberles D.A."/>
            <person name="Volff J.N."/>
            <person name="Philippe H."/>
            <person name="Lenhard B."/>
            <person name="Roest Crollius H."/>
            <person name="Wincker P."/>
            <person name="Chourrout D."/>
        </authorList>
    </citation>
    <scope>NUCLEOTIDE SEQUENCE [LARGE SCALE GENOMIC DNA]</scope>
</reference>
<sequence>MGVPKFYRYMSERYPCLSQVIKEHQIPEFDNLYLDMNGIIHPCSHPNDDDPHFRITEEQIFKDIFHYIECLFRIIRPRKVFFMAVDGVAPRAKMNQQRSRRFRSAKEAEENERKAKEKGESLPTEGKFDSNVITPGTGFMVRLDKQLRYFIQNKITHDDAWRGITVFLSGHETPGEGEHKIMEYIRYQRTLSDHDPRTRHCLYGLDADLIMLGLATHEPNFSLLREEIQFTKAKDKMIIVFIPYRSAGRQNRPEDITFHLLHLSVMRDYIHHEFKDLRTSLASRKSSGDIEIEYDLERLIDDWVLMGFLVGNDFVPHLPNMQIKQDHLPVLYKSYSKVVPKLGKYLTERGKIDLDVLEEFFFVLSENEREQFENSQADDKYLAGKRSMMKESHGKKAAAHDELEALALEQEEDGKFDGDIAQGDLIPIDPRELSTDFGVWDDVTKQEFVDYRNGYYHSKFNKRLTKEFQYTMKNEYVRALQWIMHYYYNGVQSWGWYFPFHYSPFLSDMVKLKECNLKYDYGKPFLPFEQLLAVLPASSGKVALPEVFHSLMDSPTSSIIDFYPTEFETDLNGKMQDWEAVVLIPFIDENRLYEAMQPALAKLSPFDKCRNIHSPCNVFEYDAKTEPYHYPSPIPESFPHLEACRSKISEVPTHEGIWKLDLEAVRYGLLRPSMELLRPGFPTLFHVEHKTELERNGVKIFSMASRGENMMLFIGKHLPDSNWCKNVPKTMQEMCKIWLGKNVAVGWPHCYAAKVVEVSSAKHRAYFKTTDDRKNVVGISDNNKLGFEQQRDIVEEALKARWGIALGETEYLIHAKPLIGRKVVYSGSKPKVEKVFGDVQVYPLQTCVRDLVTDEPMKKVQDVAGLFTEDKRVFCLSPKFYGCSATVKGINDDGLVSVEVTQHEHIDVESARQSATPDGELQWFQGWRAAQATGISSYMVSRITGHFSINMPGEKNQRRNIGLNLRSNKGKGMEAPGYTMRKEEGDNQNNRIEWLYSSALIDCLNKYIVFDRLHDKFDAGDGRNNSSVEITGSDIFPDSDNVNKDIDELCKFIKTLQCSKSPTVECGIERLSKIEIDALVKLVDHVKANETKVIVKKNFSPKALYANIEGVGRTDPDGKTKFSLWDRVVNCRGDTAVPLGWQGTVIGTIPEQAATTGVGSSIQSPMCNVLWDKPFMGGSNLNGLCPPRRGYRLPQFCLLNLNKKRSASNKEQNKKKVNENKNEKKTIQVQKRANGDGFSTMPVDFMSKLKQIVPNARMGSEQVIYKPEPVRPAPMMDPSIISSQEMPPINMFPLIRTPINPMSPQRGMLPPQLIVNQPRAPGPAMVPTQIMANLNSRQMAVMNKSGNKNASKRPERQIYTPGSRSQANSKIAENALKSVLKIGRNLGSPFESPAASNNSSKRSTPTSQLDVNATEANRPREVKENVERLPIGPPDITTKGFMKIFSRSLEQEGHIQDTSPELSDDSHSSSDVSSSNEGETSSDENSDMERPNSVPHVEIEFPPWLPKPTDEELAKNAAMGPEDAAEAILKLFNKSEKLATEWKEKEEAKNRLESASKPLNLTSENDLLNGKGLDGFDKFSESDLKIATEQQVAGAGDTAGAKKDEKKTAPRRKMAANFGGMKK</sequence>
<dbReference type="PANTHER" id="PTHR12341:SF7">
    <property type="entry name" value="5'-3' EXORIBONUCLEASE 1"/>
    <property type="match status" value="1"/>
</dbReference>
<evidence type="ECO:0000259" key="9">
    <source>
        <dbReference type="Pfam" id="PF18129"/>
    </source>
</evidence>
<dbReference type="Pfam" id="PF18129">
    <property type="entry name" value="SH3_12"/>
    <property type="match status" value="1"/>
</dbReference>
<evidence type="ECO:0000256" key="2">
    <source>
        <dbReference type="ARBA" id="ARBA00022801"/>
    </source>
</evidence>
<dbReference type="EMBL" id="FN653030">
    <property type="protein sequence ID" value="CBY18940.1"/>
    <property type="molecule type" value="Genomic_DNA"/>
</dbReference>
<evidence type="ECO:0000256" key="3">
    <source>
        <dbReference type="ARBA" id="ARBA00022839"/>
    </source>
</evidence>
<dbReference type="GO" id="GO:0000956">
    <property type="term" value="P:nuclear-transcribed mRNA catabolic process"/>
    <property type="evidence" value="ECO:0007669"/>
    <property type="project" value="InterPro"/>
</dbReference>
<comment type="similarity">
    <text evidence="4 5">Belongs to the 5'-3' exonuclease family.</text>
</comment>
<dbReference type="GO" id="GO:0005737">
    <property type="term" value="C:cytoplasm"/>
    <property type="evidence" value="ECO:0007669"/>
    <property type="project" value="UniProtKB-SubCell"/>
</dbReference>
<evidence type="ECO:0000259" key="11">
    <source>
        <dbReference type="Pfam" id="PF18334"/>
    </source>
</evidence>
<dbReference type="InterPro" id="IPR047007">
    <property type="entry name" value="XRN1_D1_sf"/>
</dbReference>
<dbReference type="InParanoid" id="E4X911"/>
<keyword evidence="5" id="KW-0694">RNA-binding</keyword>
<feature type="region of interest" description="Disordered" evidence="6">
    <location>
        <begin position="1390"/>
        <end position="1438"/>
    </location>
</feature>
<feature type="domain" description="5'-3' exoribonuclease 1 SH3-like" evidence="9">
    <location>
        <begin position="1121"/>
        <end position="1200"/>
    </location>
</feature>
<dbReference type="Gene3D" id="2.170.260.40">
    <property type="match status" value="1"/>
</dbReference>
<dbReference type="InterPro" id="IPR004859">
    <property type="entry name" value="Xrn1_N"/>
</dbReference>
<feature type="region of interest" description="Disordered" evidence="6">
    <location>
        <begin position="1451"/>
        <end position="1520"/>
    </location>
</feature>
<evidence type="ECO:0000259" key="10">
    <source>
        <dbReference type="Pfam" id="PF18332"/>
    </source>
</evidence>
<name>E4X911_OIKDI</name>
<keyword evidence="2 5" id="KW-0378">Hydrolase</keyword>
<evidence type="ECO:0000256" key="1">
    <source>
        <dbReference type="ARBA" id="ARBA00022722"/>
    </source>
</evidence>
<dbReference type="InterPro" id="IPR027073">
    <property type="entry name" value="5_3_exoribonuclease"/>
</dbReference>
<feature type="region of interest" description="Disordered" evidence="6">
    <location>
        <begin position="1590"/>
        <end position="1623"/>
    </location>
</feature>
<keyword evidence="3 5" id="KW-0269">Exonuclease</keyword>
<dbReference type="InterPro" id="IPR047008">
    <property type="entry name" value="XRN1_SH3_sf"/>
</dbReference>
<evidence type="ECO:0000313" key="13">
    <source>
        <dbReference type="Proteomes" id="UP000001307"/>
    </source>
</evidence>
<organism evidence="12">
    <name type="scientific">Oikopleura dioica</name>
    <name type="common">Tunicate</name>
    <dbReference type="NCBI Taxonomy" id="34765"/>
    <lineage>
        <taxon>Eukaryota</taxon>
        <taxon>Metazoa</taxon>
        <taxon>Chordata</taxon>
        <taxon>Tunicata</taxon>
        <taxon>Appendicularia</taxon>
        <taxon>Copelata</taxon>
        <taxon>Oikopleuridae</taxon>
        <taxon>Oikopleura</taxon>
    </lineage>
</organism>
<dbReference type="Pfam" id="PF18332">
    <property type="entry name" value="XRN1_D1"/>
    <property type="match status" value="1"/>
</dbReference>
<dbReference type="PANTHER" id="PTHR12341">
    <property type="entry name" value="5'-&gt;3' EXORIBONUCLEASE"/>
    <property type="match status" value="1"/>
</dbReference>
<dbReference type="InterPro" id="IPR041385">
    <property type="entry name" value="SH3_12"/>
</dbReference>
<accession>E4X911</accession>
<evidence type="ECO:0000313" key="12">
    <source>
        <dbReference type="EMBL" id="CBY18940.1"/>
    </source>
</evidence>
<dbReference type="Proteomes" id="UP000001307">
    <property type="component" value="Unassembled WGS sequence"/>
</dbReference>